<dbReference type="Gene3D" id="3.40.1390.10">
    <property type="entry name" value="MurE/MurF, N-terminal domain"/>
    <property type="match status" value="1"/>
</dbReference>
<comment type="caution">
    <text evidence="15">The sequence shown here is derived from an EMBL/GenBank/DDBJ whole genome shotgun (WGS) entry which is preliminary data.</text>
</comment>
<feature type="binding site" evidence="10">
    <location>
        <begin position="115"/>
        <end position="121"/>
    </location>
    <ligand>
        <name>ATP</name>
        <dbReference type="ChEBI" id="CHEBI:30616"/>
    </ligand>
</feature>
<gene>
    <name evidence="10" type="primary">murF</name>
    <name evidence="15" type="ORF">J2Z42_000098</name>
</gene>
<dbReference type="SUPFAM" id="SSF53244">
    <property type="entry name" value="MurD-like peptide ligases, peptide-binding domain"/>
    <property type="match status" value="1"/>
</dbReference>
<keyword evidence="3 10" id="KW-0132">Cell division</keyword>
<dbReference type="EC" id="6.3.2.10" evidence="10 11"/>
<keyword evidence="5 10" id="KW-0067">ATP-binding</keyword>
<keyword evidence="4 10" id="KW-0547">Nucleotide-binding</keyword>
<comment type="catalytic activity">
    <reaction evidence="10 11">
        <text>D-alanyl-D-alanine + UDP-N-acetyl-alpha-D-muramoyl-L-alanyl-gamma-D-glutamyl-meso-2,6-diaminopimelate + ATP = UDP-N-acetyl-alpha-D-muramoyl-L-alanyl-gamma-D-glutamyl-meso-2,6-diaminopimeloyl-D-alanyl-D-alanine + ADP + phosphate + H(+)</text>
        <dbReference type="Rhea" id="RHEA:28374"/>
        <dbReference type="ChEBI" id="CHEBI:15378"/>
        <dbReference type="ChEBI" id="CHEBI:30616"/>
        <dbReference type="ChEBI" id="CHEBI:43474"/>
        <dbReference type="ChEBI" id="CHEBI:57822"/>
        <dbReference type="ChEBI" id="CHEBI:61386"/>
        <dbReference type="ChEBI" id="CHEBI:83905"/>
        <dbReference type="ChEBI" id="CHEBI:456216"/>
        <dbReference type="EC" id="6.3.2.10"/>
    </reaction>
</comment>
<keyword evidence="16" id="KW-1185">Reference proteome</keyword>
<evidence type="ECO:0000256" key="3">
    <source>
        <dbReference type="ARBA" id="ARBA00022618"/>
    </source>
</evidence>
<dbReference type="GO" id="GO:0047480">
    <property type="term" value="F:UDP-N-acetylmuramoyl-tripeptide-D-alanyl-D-alanine ligase activity"/>
    <property type="evidence" value="ECO:0007669"/>
    <property type="project" value="UniProtKB-EC"/>
</dbReference>
<evidence type="ECO:0000259" key="12">
    <source>
        <dbReference type="Pfam" id="PF01225"/>
    </source>
</evidence>
<evidence type="ECO:0000256" key="8">
    <source>
        <dbReference type="ARBA" id="ARBA00023306"/>
    </source>
</evidence>
<evidence type="ECO:0000256" key="1">
    <source>
        <dbReference type="ARBA" id="ARBA00022490"/>
    </source>
</evidence>
<keyword evidence="9 10" id="KW-0961">Cell wall biogenesis/degradation</keyword>
<dbReference type="InterPro" id="IPR013221">
    <property type="entry name" value="Mur_ligase_cen"/>
</dbReference>
<comment type="subcellular location">
    <subcellularLocation>
        <location evidence="10 11">Cytoplasm</location>
    </subcellularLocation>
</comment>
<dbReference type="Pfam" id="PF01225">
    <property type="entry name" value="Mur_ligase"/>
    <property type="match status" value="1"/>
</dbReference>
<comment type="function">
    <text evidence="10 11">Involved in cell wall formation. Catalyzes the final step in the synthesis of UDP-N-acetylmuramoyl-pentapeptide, the precursor of murein.</text>
</comment>
<dbReference type="SUPFAM" id="SSF63418">
    <property type="entry name" value="MurE/MurF N-terminal domain"/>
    <property type="match status" value="1"/>
</dbReference>
<keyword evidence="8 10" id="KW-0131">Cell cycle</keyword>
<evidence type="ECO:0000313" key="15">
    <source>
        <dbReference type="EMBL" id="MBP2031433.1"/>
    </source>
</evidence>
<evidence type="ECO:0000256" key="11">
    <source>
        <dbReference type="RuleBase" id="RU004136"/>
    </source>
</evidence>
<evidence type="ECO:0000256" key="4">
    <source>
        <dbReference type="ARBA" id="ARBA00022741"/>
    </source>
</evidence>
<dbReference type="PANTHER" id="PTHR43024:SF1">
    <property type="entry name" value="UDP-N-ACETYLMURAMOYL-TRIPEPTIDE--D-ALANYL-D-ALANINE LIGASE"/>
    <property type="match status" value="1"/>
</dbReference>
<dbReference type="NCBIfam" id="TIGR01143">
    <property type="entry name" value="murF"/>
    <property type="match status" value="1"/>
</dbReference>
<proteinExistence type="inferred from homology"/>
<keyword evidence="1 10" id="KW-0963">Cytoplasm</keyword>
<evidence type="ECO:0000256" key="10">
    <source>
        <dbReference type="HAMAP-Rule" id="MF_02019"/>
    </source>
</evidence>
<dbReference type="EMBL" id="JAGGLM010000001">
    <property type="protein sequence ID" value="MBP2031433.1"/>
    <property type="molecule type" value="Genomic_DNA"/>
</dbReference>
<dbReference type="RefSeq" id="WP_209700400.1">
    <property type="nucleotide sequence ID" value="NZ_JAGGLM010000001.1"/>
</dbReference>
<dbReference type="InterPro" id="IPR036565">
    <property type="entry name" value="Mur-like_cat_sf"/>
</dbReference>
<feature type="domain" description="Mur ligase N-terminal catalytic" evidence="12">
    <location>
        <begin position="29"/>
        <end position="103"/>
    </location>
</feature>
<dbReference type="InterPro" id="IPR005863">
    <property type="entry name" value="UDP-N-AcMur_synth"/>
</dbReference>
<feature type="domain" description="Mur ligase central" evidence="14">
    <location>
        <begin position="113"/>
        <end position="299"/>
    </location>
</feature>
<dbReference type="InterPro" id="IPR000713">
    <property type="entry name" value="Mur_ligase_N"/>
</dbReference>
<evidence type="ECO:0000256" key="6">
    <source>
        <dbReference type="ARBA" id="ARBA00022960"/>
    </source>
</evidence>
<comment type="pathway">
    <text evidence="10 11">Cell wall biogenesis; peptidoglycan biosynthesis.</text>
</comment>
<evidence type="ECO:0000256" key="5">
    <source>
        <dbReference type="ARBA" id="ARBA00022840"/>
    </source>
</evidence>
<dbReference type="Pfam" id="PF02875">
    <property type="entry name" value="Mur_ligase_C"/>
    <property type="match status" value="1"/>
</dbReference>
<reference evidence="15 16" key="1">
    <citation type="submission" date="2021-03" db="EMBL/GenBank/DDBJ databases">
        <title>Genomic Encyclopedia of Type Strains, Phase IV (KMG-IV): sequencing the most valuable type-strain genomes for metagenomic binning, comparative biology and taxonomic classification.</title>
        <authorList>
            <person name="Goeker M."/>
        </authorList>
    </citation>
    <scope>NUCLEOTIDE SEQUENCE [LARGE SCALE GENOMIC DNA]</scope>
    <source>
        <strain evidence="15 16">DSM 28783</strain>
    </source>
</reference>
<keyword evidence="2 10" id="KW-0436">Ligase</keyword>
<evidence type="ECO:0000256" key="9">
    <source>
        <dbReference type="ARBA" id="ARBA00023316"/>
    </source>
</evidence>
<protein>
    <recommendedName>
        <fullName evidence="10 11">UDP-N-acetylmuramoyl-tripeptide--D-alanyl-D-alanine ligase</fullName>
        <ecNumber evidence="10 11">6.3.2.10</ecNumber>
    </recommendedName>
    <alternativeName>
        <fullName evidence="10">D-alanyl-D-alanine-adding enzyme</fullName>
    </alternativeName>
</protein>
<dbReference type="SUPFAM" id="SSF53623">
    <property type="entry name" value="MurD-like peptide ligases, catalytic domain"/>
    <property type="match status" value="1"/>
</dbReference>
<dbReference type="InterPro" id="IPR051046">
    <property type="entry name" value="MurCDEF_CellWall_CoF430Synth"/>
</dbReference>
<dbReference type="Gene3D" id="3.90.190.20">
    <property type="entry name" value="Mur ligase, C-terminal domain"/>
    <property type="match status" value="1"/>
</dbReference>
<evidence type="ECO:0000256" key="2">
    <source>
        <dbReference type="ARBA" id="ARBA00022598"/>
    </source>
</evidence>
<keyword evidence="7 10" id="KW-0573">Peptidoglycan synthesis</keyword>
<dbReference type="InterPro" id="IPR036615">
    <property type="entry name" value="Mur_ligase_C_dom_sf"/>
</dbReference>
<feature type="domain" description="Mur ligase C-terminal" evidence="13">
    <location>
        <begin position="322"/>
        <end position="448"/>
    </location>
</feature>
<accession>A0ABS4KN19</accession>
<sequence>MEYMSFEDIVKAINGKVILKGKYGGFGKVSTDTRKIEEKDIFIALKGDNFNGNEYAKLASEKGASICIVDEIKYKDSDIQNYTTIIKVENTRQALLDLAEAYRNTLDIRIIGVTGSVGKTSTKDLVAAALSSKFKVFKTEANFNNEIGLPKMIFKLDNSFDIAVLEMGMNNLGEIHNMAKAARPDIAIITNIGTAHIGRLKTRENILKAKLEITDFFSNKNILVINNDNDLLSEVKSNNFKIKKVSLDNEGDITASDIKLMENSIDFLIKENNSNTGESISVEVPGKHSVLNALFAVICGRLLNMSYSDIREGLRNLKTTNMRLEVTKGTKFTIINDCYNANLDSMKAAIDVLSGYSGNRKIAVLGTMGELGESSVKLHREVGRYAAKNEINLLIAIGEYSKDYRSGFESVQNENGKVMEFQDYNKVVEFLTHEYIKKQDVVLVKASRSMKFESIVLKLNENIDK</sequence>
<evidence type="ECO:0000256" key="7">
    <source>
        <dbReference type="ARBA" id="ARBA00022984"/>
    </source>
</evidence>
<comment type="similarity">
    <text evidence="10">Belongs to the MurCDEF family. MurF subfamily.</text>
</comment>
<evidence type="ECO:0000259" key="14">
    <source>
        <dbReference type="Pfam" id="PF08245"/>
    </source>
</evidence>
<name>A0ABS4KN19_9CLOT</name>
<dbReference type="HAMAP" id="MF_02019">
    <property type="entry name" value="MurF"/>
    <property type="match status" value="1"/>
</dbReference>
<keyword evidence="6 10" id="KW-0133">Cell shape</keyword>
<dbReference type="PANTHER" id="PTHR43024">
    <property type="entry name" value="UDP-N-ACETYLMURAMOYL-TRIPEPTIDE--D-ALANYL-D-ALANINE LIGASE"/>
    <property type="match status" value="1"/>
</dbReference>
<dbReference type="InterPro" id="IPR004101">
    <property type="entry name" value="Mur_ligase_C"/>
</dbReference>
<dbReference type="Gene3D" id="3.40.1190.10">
    <property type="entry name" value="Mur-like, catalytic domain"/>
    <property type="match status" value="1"/>
</dbReference>
<dbReference type="InterPro" id="IPR035911">
    <property type="entry name" value="MurE/MurF_N"/>
</dbReference>
<dbReference type="Proteomes" id="UP001519307">
    <property type="component" value="Unassembled WGS sequence"/>
</dbReference>
<dbReference type="Pfam" id="PF08245">
    <property type="entry name" value="Mur_ligase_M"/>
    <property type="match status" value="1"/>
</dbReference>
<organism evidence="15 16">
    <name type="scientific">Clostridium algifaecis</name>
    <dbReference type="NCBI Taxonomy" id="1472040"/>
    <lineage>
        <taxon>Bacteria</taxon>
        <taxon>Bacillati</taxon>
        <taxon>Bacillota</taxon>
        <taxon>Clostridia</taxon>
        <taxon>Eubacteriales</taxon>
        <taxon>Clostridiaceae</taxon>
        <taxon>Clostridium</taxon>
    </lineage>
</organism>
<evidence type="ECO:0000259" key="13">
    <source>
        <dbReference type="Pfam" id="PF02875"/>
    </source>
</evidence>
<evidence type="ECO:0000313" key="16">
    <source>
        <dbReference type="Proteomes" id="UP001519307"/>
    </source>
</evidence>